<dbReference type="EMBL" id="JABEZX010000009">
    <property type="protein sequence ID" value="MBA0567404.1"/>
    <property type="molecule type" value="Genomic_DNA"/>
</dbReference>
<gene>
    <name evidence="1" type="ORF">Golob_012143</name>
</gene>
<dbReference type="Proteomes" id="UP000593572">
    <property type="component" value="Unassembled WGS sequence"/>
</dbReference>
<keyword evidence="2" id="KW-1185">Reference proteome</keyword>
<name>A0A7J8MS34_9ROSI</name>
<proteinExistence type="predicted"/>
<accession>A0A7J8MS34</accession>
<sequence>EEKGSDALIKFHLPKLRELRLSFVRIEEQLQQKWSDGLSFSPAYLC</sequence>
<dbReference type="AlphaFoldDB" id="A0A7J8MS34"/>
<organism evidence="1 2">
    <name type="scientific">Gossypium lobatum</name>
    <dbReference type="NCBI Taxonomy" id="34289"/>
    <lineage>
        <taxon>Eukaryota</taxon>
        <taxon>Viridiplantae</taxon>
        <taxon>Streptophyta</taxon>
        <taxon>Embryophyta</taxon>
        <taxon>Tracheophyta</taxon>
        <taxon>Spermatophyta</taxon>
        <taxon>Magnoliopsida</taxon>
        <taxon>eudicotyledons</taxon>
        <taxon>Gunneridae</taxon>
        <taxon>Pentapetalae</taxon>
        <taxon>rosids</taxon>
        <taxon>malvids</taxon>
        <taxon>Malvales</taxon>
        <taxon>Malvaceae</taxon>
        <taxon>Malvoideae</taxon>
        <taxon>Gossypium</taxon>
    </lineage>
</organism>
<comment type="caution">
    <text evidence="1">The sequence shown here is derived from an EMBL/GenBank/DDBJ whole genome shotgun (WGS) entry which is preliminary data.</text>
</comment>
<reference evidence="1 2" key="1">
    <citation type="journal article" date="2019" name="Genome Biol. Evol.">
        <title>Insights into the evolution of the New World diploid cottons (Gossypium, subgenus Houzingenia) based on genome sequencing.</title>
        <authorList>
            <person name="Grover C.E."/>
            <person name="Arick M.A. 2nd"/>
            <person name="Thrash A."/>
            <person name="Conover J.L."/>
            <person name="Sanders W.S."/>
            <person name="Peterson D.G."/>
            <person name="Frelichowski J.E."/>
            <person name="Scheffler J.A."/>
            <person name="Scheffler B.E."/>
            <person name="Wendel J.F."/>
        </authorList>
    </citation>
    <scope>NUCLEOTIDE SEQUENCE [LARGE SCALE GENOMIC DNA]</scope>
    <source>
        <strain evidence="1">157</strain>
        <tissue evidence="1">Leaf</tissue>
    </source>
</reference>
<evidence type="ECO:0000313" key="2">
    <source>
        <dbReference type="Proteomes" id="UP000593572"/>
    </source>
</evidence>
<feature type="non-terminal residue" evidence="1">
    <location>
        <position position="1"/>
    </location>
</feature>
<evidence type="ECO:0000313" key="1">
    <source>
        <dbReference type="EMBL" id="MBA0567404.1"/>
    </source>
</evidence>
<protein>
    <submittedName>
        <fullName evidence="1">Uncharacterized protein</fullName>
    </submittedName>
</protein>